<organism evidence="1">
    <name type="scientific">marine metagenome</name>
    <dbReference type="NCBI Taxonomy" id="408172"/>
    <lineage>
        <taxon>unclassified sequences</taxon>
        <taxon>metagenomes</taxon>
        <taxon>ecological metagenomes</taxon>
    </lineage>
</organism>
<feature type="non-terminal residue" evidence="1">
    <location>
        <position position="1"/>
    </location>
</feature>
<feature type="non-terminal residue" evidence="1">
    <location>
        <position position="35"/>
    </location>
</feature>
<evidence type="ECO:0000313" key="1">
    <source>
        <dbReference type="EMBL" id="SVC67345.1"/>
    </source>
</evidence>
<dbReference type="AlphaFoldDB" id="A0A382P432"/>
<gene>
    <name evidence="1" type="ORF">METZ01_LOCUS320199</name>
</gene>
<accession>A0A382P432</accession>
<proteinExistence type="predicted"/>
<reference evidence="1" key="1">
    <citation type="submission" date="2018-05" db="EMBL/GenBank/DDBJ databases">
        <authorList>
            <person name="Lanie J.A."/>
            <person name="Ng W.-L."/>
            <person name="Kazmierczak K.M."/>
            <person name="Andrzejewski T.M."/>
            <person name="Davidsen T.M."/>
            <person name="Wayne K.J."/>
            <person name="Tettelin H."/>
            <person name="Glass J.I."/>
            <person name="Rusch D."/>
            <person name="Podicherti R."/>
            <person name="Tsui H.-C.T."/>
            <person name="Winkler M.E."/>
        </authorList>
    </citation>
    <scope>NUCLEOTIDE SEQUENCE</scope>
</reference>
<protein>
    <submittedName>
        <fullName evidence="1">Uncharacterized protein</fullName>
    </submittedName>
</protein>
<sequence>VVDVHGDDFCEEVHGLYALLPVAHTGGTEATEGQM</sequence>
<name>A0A382P432_9ZZZZ</name>
<dbReference type="EMBL" id="UINC01104302">
    <property type="protein sequence ID" value="SVC67345.1"/>
    <property type="molecule type" value="Genomic_DNA"/>
</dbReference>